<evidence type="ECO:0000313" key="2">
    <source>
        <dbReference type="Proteomes" id="UP000194236"/>
    </source>
</evidence>
<sequence length="188" mass="21550">MCRYACDLRPMLKVMTGDKLDLTEKPFNYSDLNVYYLRDLGDPLALPVDVEILNGLDKMVKHFIDNGTRTLELNMKKGDPNSFYDFRFATLFWLAAIHDPEMPSYLELISYGEKMNPYSELIKCMIGKQSRYAAGPLVVGMVQKFGSKLLTKDFFDKWNKTRANLHRLLGNNGVLLCPISSEVGKFFL</sequence>
<proteinExistence type="predicted"/>
<evidence type="ECO:0000313" key="1">
    <source>
        <dbReference type="EMBL" id="OTF81047.1"/>
    </source>
</evidence>
<dbReference type="GO" id="GO:0012505">
    <property type="term" value="C:endomembrane system"/>
    <property type="evidence" value="ECO:0007669"/>
    <property type="project" value="TreeGrafter"/>
</dbReference>
<dbReference type="EMBL" id="MUJZ01015521">
    <property type="protein sequence ID" value="OTF81047.1"/>
    <property type="molecule type" value="Genomic_DNA"/>
</dbReference>
<protein>
    <submittedName>
        <fullName evidence="1">Uncharacterized protein</fullName>
    </submittedName>
</protein>
<gene>
    <name evidence="1" type="ORF">BLA29_011971</name>
</gene>
<dbReference type="OrthoDB" id="6428749at2759"/>
<dbReference type="AlphaFoldDB" id="A0A1Y3BLS2"/>
<name>A0A1Y3BLS2_EURMA</name>
<dbReference type="PANTHER" id="PTHR43372">
    <property type="entry name" value="FATTY-ACID AMIDE HYDROLASE"/>
    <property type="match status" value="1"/>
</dbReference>
<dbReference type="Proteomes" id="UP000194236">
    <property type="component" value="Unassembled WGS sequence"/>
</dbReference>
<comment type="caution">
    <text evidence="1">The sequence shown here is derived from an EMBL/GenBank/DDBJ whole genome shotgun (WGS) entry which is preliminary data.</text>
</comment>
<reference evidence="1 2" key="1">
    <citation type="submission" date="2017-03" db="EMBL/GenBank/DDBJ databases">
        <title>Genome Survey of Euroglyphus maynei.</title>
        <authorList>
            <person name="Arlian L.G."/>
            <person name="Morgan M.S."/>
            <person name="Rider S.D."/>
        </authorList>
    </citation>
    <scope>NUCLEOTIDE SEQUENCE [LARGE SCALE GENOMIC DNA]</scope>
    <source>
        <strain evidence="1">Arlian Lab</strain>
        <tissue evidence="1">Whole body</tissue>
    </source>
</reference>
<keyword evidence="2" id="KW-1185">Reference proteome</keyword>
<dbReference type="InterPro" id="IPR052739">
    <property type="entry name" value="FAAH2"/>
</dbReference>
<organism evidence="1 2">
    <name type="scientific">Euroglyphus maynei</name>
    <name type="common">Mayne's house dust mite</name>
    <dbReference type="NCBI Taxonomy" id="6958"/>
    <lineage>
        <taxon>Eukaryota</taxon>
        <taxon>Metazoa</taxon>
        <taxon>Ecdysozoa</taxon>
        <taxon>Arthropoda</taxon>
        <taxon>Chelicerata</taxon>
        <taxon>Arachnida</taxon>
        <taxon>Acari</taxon>
        <taxon>Acariformes</taxon>
        <taxon>Sarcoptiformes</taxon>
        <taxon>Astigmata</taxon>
        <taxon>Psoroptidia</taxon>
        <taxon>Analgoidea</taxon>
        <taxon>Pyroglyphidae</taxon>
        <taxon>Pyroglyphinae</taxon>
        <taxon>Euroglyphus</taxon>
    </lineage>
</organism>
<dbReference type="PANTHER" id="PTHR43372:SF4">
    <property type="entry name" value="FATTY-ACID AMIDE HYDROLASE 2"/>
    <property type="match status" value="1"/>
</dbReference>
<accession>A0A1Y3BLS2</accession>